<feature type="transmembrane region" description="Helical" evidence="1">
    <location>
        <begin position="71"/>
        <end position="92"/>
    </location>
</feature>
<keyword evidence="1" id="KW-1133">Transmembrane helix</keyword>
<feature type="transmembrane region" description="Helical" evidence="1">
    <location>
        <begin position="6"/>
        <end position="28"/>
    </location>
</feature>
<keyword evidence="1" id="KW-0472">Membrane</keyword>
<evidence type="ECO:0000313" key="2">
    <source>
        <dbReference type="EMBL" id="GMT29614.1"/>
    </source>
</evidence>
<keyword evidence="1" id="KW-0812">Transmembrane</keyword>
<comment type="caution">
    <text evidence="2">The sequence shown here is derived from an EMBL/GenBank/DDBJ whole genome shotgun (WGS) entry which is preliminary data.</text>
</comment>
<keyword evidence="3" id="KW-1185">Reference proteome</keyword>
<gene>
    <name evidence="2" type="ORF">PFISCL1PPCAC_20911</name>
</gene>
<sequence length="121" mass="13802">QLERHAPYYVAVVLCPALLCAALSSLAFLHPNTRIVLFIISSHLILLVIFIISVLKTLPTNFKKRPRILDFWINEVAITSIQLFVCIVMIFARKQREVKKISAVMSLISIILANLRWIFVA</sequence>
<reference evidence="2" key="1">
    <citation type="submission" date="2023-10" db="EMBL/GenBank/DDBJ databases">
        <title>Genome assembly of Pristionchus species.</title>
        <authorList>
            <person name="Yoshida K."/>
            <person name="Sommer R.J."/>
        </authorList>
    </citation>
    <scope>NUCLEOTIDE SEQUENCE</scope>
    <source>
        <strain evidence="2">RS5133</strain>
    </source>
</reference>
<feature type="transmembrane region" description="Helical" evidence="1">
    <location>
        <begin position="101"/>
        <end position="119"/>
    </location>
</feature>
<protein>
    <submittedName>
        <fullName evidence="2">Uncharacterized protein</fullName>
    </submittedName>
</protein>
<organism evidence="2 3">
    <name type="scientific">Pristionchus fissidentatus</name>
    <dbReference type="NCBI Taxonomy" id="1538716"/>
    <lineage>
        <taxon>Eukaryota</taxon>
        <taxon>Metazoa</taxon>
        <taxon>Ecdysozoa</taxon>
        <taxon>Nematoda</taxon>
        <taxon>Chromadorea</taxon>
        <taxon>Rhabditida</taxon>
        <taxon>Rhabditina</taxon>
        <taxon>Diplogasteromorpha</taxon>
        <taxon>Diplogasteroidea</taxon>
        <taxon>Neodiplogasteridae</taxon>
        <taxon>Pristionchus</taxon>
    </lineage>
</organism>
<feature type="non-terminal residue" evidence="2">
    <location>
        <position position="121"/>
    </location>
</feature>
<dbReference type="EMBL" id="BTSY01000005">
    <property type="protein sequence ID" value="GMT29614.1"/>
    <property type="molecule type" value="Genomic_DNA"/>
</dbReference>
<evidence type="ECO:0000256" key="1">
    <source>
        <dbReference type="SAM" id="Phobius"/>
    </source>
</evidence>
<name>A0AAV5WC98_9BILA</name>
<evidence type="ECO:0000313" key="3">
    <source>
        <dbReference type="Proteomes" id="UP001432322"/>
    </source>
</evidence>
<feature type="non-terminal residue" evidence="2">
    <location>
        <position position="1"/>
    </location>
</feature>
<proteinExistence type="predicted"/>
<dbReference type="Proteomes" id="UP001432322">
    <property type="component" value="Unassembled WGS sequence"/>
</dbReference>
<accession>A0AAV5WC98</accession>
<dbReference type="AlphaFoldDB" id="A0AAV5WC98"/>
<feature type="transmembrane region" description="Helical" evidence="1">
    <location>
        <begin position="35"/>
        <end position="55"/>
    </location>
</feature>